<accession>B6T794</accession>
<protein>
    <recommendedName>
        <fullName evidence="2">Myb/SANT-like domain-containing protein</fullName>
    </recommendedName>
</protein>
<dbReference type="AlphaFoldDB" id="B6T794"/>
<dbReference type="ExpressionAtlas" id="B6T794">
    <property type="expression patterns" value="baseline"/>
</dbReference>
<sequence length="204" mass="23527">MAEKAVWDNATLKHLIDICKEEILASNRPQGCFTRNGWKNLEEKFFARSGTKLVKTQLKNKLDNMKKDYTQFMELKNAATGLGWDEANKTVAWWAEHLERCNNSERGVKCNHMRFRKHGPKHQDDLHFLFDKVHVTGANASFPGEISSGESSSDDDVLEMSKKLKIVLLLRNLNQQERSASKCPGQLKRRRRRAPSFRCTRTHA</sequence>
<evidence type="ECO:0000259" key="2">
    <source>
        <dbReference type="Pfam" id="PF12776"/>
    </source>
</evidence>
<feature type="region of interest" description="Disordered" evidence="1">
    <location>
        <begin position="179"/>
        <end position="204"/>
    </location>
</feature>
<dbReference type="InterPro" id="IPR024752">
    <property type="entry name" value="Myb/SANT-like_dom"/>
</dbReference>
<feature type="domain" description="Myb/SANT-like" evidence="2">
    <location>
        <begin position="7"/>
        <end position="92"/>
    </location>
</feature>
<organism evidence="3">
    <name type="scientific">Zea mays</name>
    <name type="common">Maize</name>
    <dbReference type="NCBI Taxonomy" id="4577"/>
    <lineage>
        <taxon>Eukaryota</taxon>
        <taxon>Viridiplantae</taxon>
        <taxon>Streptophyta</taxon>
        <taxon>Embryophyta</taxon>
        <taxon>Tracheophyta</taxon>
        <taxon>Spermatophyta</taxon>
        <taxon>Magnoliopsida</taxon>
        <taxon>Liliopsida</taxon>
        <taxon>Poales</taxon>
        <taxon>Poaceae</taxon>
        <taxon>PACMAD clade</taxon>
        <taxon>Panicoideae</taxon>
        <taxon>Andropogonodae</taxon>
        <taxon>Andropogoneae</taxon>
        <taxon>Tripsacinae</taxon>
        <taxon>Zea</taxon>
    </lineage>
</organism>
<dbReference type="PANTHER" id="PTHR47069">
    <property type="match status" value="1"/>
</dbReference>
<evidence type="ECO:0000313" key="3">
    <source>
        <dbReference type="EMBL" id="ACG32977.1"/>
    </source>
</evidence>
<proteinExistence type="evidence at transcript level"/>
<name>B6T794_MAIZE</name>
<evidence type="ECO:0000256" key="1">
    <source>
        <dbReference type="SAM" id="MobiDB-lite"/>
    </source>
</evidence>
<feature type="compositionally biased region" description="Basic residues" evidence="1">
    <location>
        <begin position="187"/>
        <end position="204"/>
    </location>
</feature>
<dbReference type="PANTHER" id="PTHR47069:SF1">
    <property type="entry name" value="OS03G0580500 PROTEIN"/>
    <property type="match status" value="1"/>
</dbReference>
<dbReference type="Pfam" id="PF12776">
    <property type="entry name" value="Myb_DNA-bind_3"/>
    <property type="match status" value="1"/>
</dbReference>
<reference evidence="3" key="1">
    <citation type="journal article" date="2009" name="Plant Mol. Biol.">
        <title>Insights into corn genes derived from large-scale cDNA sequencing.</title>
        <authorList>
            <person name="Alexandrov N.N."/>
            <person name="Brover V.V."/>
            <person name="Freidin S."/>
            <person name="Troukhan M.E."/>
            <person name="Tatarinova T.V."/>
            <person name="Zhang H."/>
            <person name="Swaller T.J."/>
            <person name="Lu Y.P."/>
            <person name="Bouck J."/>
            <person name="Flavell R.B."/>
            <person name="Feldmann K.A."/>
        </authorList>
    </citation>
    <scope>NUCLEOTIDE SEQUENCE</scope>
</reference>
<dbReference type="EMBL" id="EU960859">
    <property type="protein sequence ID" value="ACG32977.1"/>
    <property type="molecule type" value="mRNA"/>
</dbReference>